<dbReference type="HOGENOM" id="CLU_3392481_0_0_1"/>
<gene>
    <name evidence="1" type="ORF">PDE_06850</name>
</gene>
<proteinExistence type="predicted"/>
<dbReference type="AlphaFoldDB" id="S8BAR2"/>
<evidence type="ECO:0000313" key="2">
    <source>
        <dbReference type="Proteomes" id="UP000019376"/>
    </source>
</evidence>
<protein>
    <submittedName>
        <fullName evidence="1">Uncharacterized protein</fullName>
    </submittedName>
</protein>
<accession>S8BAR2</accession>
<organism evidence="1 2">
    <name type="scientific">Penicillium oxalicum (strain 114-2 / CGMCC 5302)</name>
    <name type="common">Penicillium decumbens</name>
    <dbReference type="NCBI Taxonomy" id="933388"/>
    <lineage>
        <taxon>Eukaryota</taxon>
        <taxon>Fungi</taxon>
        <taxon>Dikarya</taxon>
        <taxon>Ascomycota</taxon>
        <taxon>Pezizomycotina</taxon>
        <taxon>Eurotiomycetes</taxon>
        <taxon>Eurotiomycetidae</taxon>
        <taxon>Eurotiales</taxon>
        <taxon>Aspergillaceae</taxon>
        <taxon>Penicillium</taxon>
    </lineage>
</organism>
<evidence type="ECO:0000313" key="1">
    <source>
        <dbReference type="EMBL" id="EPS31892.1"/>
    </source>
</evidence>
<sequence length="32" mass="3776">MSYILHTCITKQKEKRDISFDSYLSNDLEIAL</sequence>
<dbReference type="EMBL" id="KB644414">
    <property type="protein sequence ID" value="EPS31892.1"/>
    <property type="molecule type" value="Genomic_DNA"/>
</dbReference>
<name>S8BAR2_PENO1</name>
<dbReference type="Proteomes" id="UP000019376">
    <property type="component" value="Unassembled WGS sequence"/>
</dbReference>
<keyword evidence="2" id="KW-1185">Reference proteome</keyword>
<reference evidence="1 2" key="1">
    <citation type="journal article" date="2013" name="PLoS ONE">
        <title>Genomic and secretomic analyses reveal unique features of the lignocellulolytic enzyme system of Penicillium decumbens.</title>
        <authorList>
            <person name="Liu G."/>
            <person name="Zhang L."/>
            <person name="Wei X."/>
            <person name="Zou G."/>
            <person name="Qin Y."/>
            <person name="Ma L."/>
            <person name="Li J."/>
            <person name="Zheng H."/>
            <person name="Wang S."/>
            <person name="Wang C."/>
            <person name="Xun L."/>
            <person name="Zhao G.-P."/>
            <person name="Zhou Z."/>
            <person name="Qu Y."/>
        </authorList>
    </citation>
    <scope>NUCLEOTIDE SEQUENCE [LARGE SCALE GENOMIC DNA]</scope>
    <source>
        <strain evidence="2">114-2 / CGMCC 5302</strain>
    </source>
</reference>